<protein>
    <submittedName>
        <fullName evidence="1">Uncharacterized protein</fullName>
    </submittedName>
</protein>
<organism evidence="1 2">
    <name type="scientific">Mariniradius saccharolyticus AK6</name>
    <dbReference type="NCBI Taxonomy" id="1239962"/>
    <lineage>
        <taxon>Bacteria</taxon>
        <taxon>Pseudomonadati</taxon>
        <taxon>Bacteroidota</taxon>
        <taxon>Cytophagia</taxon>
        <taxon>Cytophagales</taxon>
        <taxon>Cyclobacteriaceae</taxon>
        <taxon>Mariniradius</taxon>
    </lineage>
</organism>
<proteinExistence type="predicted"/>
<keyword evidence="2" id="KW-1185">Reference proteome</keyword>
<dbReference type="EMBL" id="AMZY02000010">
    <property type="protein sequence ID" value="EMS33008.1"/>
    <property type="molecule type" value="Genomic_DNA"/>
</dbReference>
<dbReference type="STRING" id="1239962.C943_00285"/>
<name>M7XEN0_9BACT</name>
<reference evidence="1" key="1">
    <citation type="submission" date="2013-01" db="EMBL/GenBank/DDBJ databases">
        <title>Genome assembly of Mariniradius saccharolyticus AK6.</title>
        <authorList>
            <person name="Vaidya B."/>
            <person name="Khatri I."/>
            <person name="Tanuku N.R.S."/>
            <person name="Subramanian S."/>
            <person name="Pinnaka A."/>
        </authorList>
    </citation>
    <scope>NUCLEOTIDE SEQUENCE [LARGE SCALE GENOMIC DNA]</scope>
    <source>
        <strain evidence="1">AK6</strain>
    </source>
</reference>
<evidence type="ECO:0000313" key="2">
    <source>
        <dbReference type="Proteomes" id="UP000010953"/>
    </source>
</evidence>
<dbReference type="InParanoid" id="M7XEN0"/>
<sequence>MKFGEGARPTPRAIEDEIKPLFFFEFVIHLISNYIPL</sequence>
<accession>M7XEN0</accession>
<gene>
    <name evidence="1" type="ORF">C943_00285</name>
</gene>
<dbReference type="AlphaFoldDB" id="M7XEN0"/>
<evidence type="ECO:0000313" key="1">
    <source>
        <dbReference type="EMBL" id="EMS33008.1"/>
    </source>
</evidence>
<dbReference type="Proteomes" id="UP000010953">
    <property type="component" value="Unassembled WGS sequence"/>
</dbReference>
<comment type="caution">
    <text evidence="1">The sequence shown here is derived from an EMBL/GenBank/DDBJ whole genome shotgun (WGS) entry which is preliminary data.</text>
</comment>